<comment type="cofactor">
    <cofactor evidence="1">
        <name>pyridoxal 5'-phosphate</name>
        <dbReference type="ChEBI" id="CHEBI:597326"/>
    </cofactor>
</comment>
<dbReference type="GO" id="GO:0005737">
    <property type="term" value="C:cytoplasm"/>
    <property type="evidence" value="ECO:0007669"/>
    <property type="project" value="TreeGrafter"/>
</dbReference>
<dbReference type="Pfam" id="PF00155">
    <property type="entry name" value="Aminotran_1_2"/>
    <property type="match status" value="1"/>
</dbReference>
<dbReference type="AlphaFoldDB" id="A0A915YG39"/>
<dbReference type="SUPFAM" id="SSF53383">
    <property type="entry name" value="PLP-dependent transferases"/>
    <property type="match status" value="1"/>
</dbReference>
<keyword evidence="5" id="KW-0663">Pyridoxal phosphate</keyword>
<gene>
    <name evidence="7" type="ORF">AsAng_0032320</name>
</gene>
<dbReference type="Gene3D" id="3.40.640.10">
    <property type="entry name" value="Type I PLP-dependent aspartate aminotransferase-like (Major domain)"/>
    <property type="match status" value="1"/>
</dbReference>
<dbReference type="InterPro" id="IPR015424">
    <property type="entry name" value="PyrdxlP-dep_Trfase"/>
</dbReference>
<dbReference type="CDD" id="cd00609">
    <property type="entry name" value="AAT_like"/>
    <property type="match status" value="1"/>
</dbReference>
<feature type="domain" description="Aminotransferase class I/classII large" evidence="6">
    <location>
        <begin position="33"/>
        <end position="376"/>
    </location>
</feature>
<dbReference type="InterPro" id="IPR051326">
    <property type="entry name" value="Kynurenine-oxoglutarate_AT"/>
</dbReference>
<evidence type="ECO:0000313" key="8">
    <source>
        <dbReference type="Proteomes" id="UP001060919"/>
    </source>
</evidence>
<keyword evidence="8" id="KW-1185">Reference proteome</keyword>
<dbReference type="PANTHER" id="PTHR43807">
    <property type="entry name" value="FI04487P"/>
    <property type="match status" value="1"/>
</dbReference>
<evidence type="ECO:0000256" key="3">
    <source>
        <dbReference type="ARBA" id="ARBA00022576"/>
    </source>
</evidence>
<dbReference type="NCBIfam" id="NF006569">
    <property type="entry name" value="PRK09082.1"/>
    <property type="match status" value="1"/>
</dbReference>
<dbReference type="InterPro" id="IPR015421">
    <property type="entry name" value="PyrdxlP-dep_Trfase_major"/>
</dbReference>
<dbReference type="Proteomes" id="UP001060919">
    <property type="component" value="Chromosome"/>
</dbReference>
<evidence type="ECO:0000256" key="4">
    <source>
        <dbReference type="ARBA" id="ARBA00022679"/>
    </source>
</evidence>
<dbReference type="FunFam" id="3.40.640.10:FF:000033">
    <property type="entry name" value="Aspartate aminotransferase"/>
    <property type="match status" value="1"/>
</dbReference>
<accession>A0A915YG39</accession>
<name>A0A915YG39_9BACT</name>
<dbReference type="GO" id="GO:0016212">
    <property type="term" value="F:kynurenine-oxoglutarate transaminase activity"/>
    <property type="evidence" value="ECO:0007669"/>
    <property type="project" value="TreeGrafter"/>
</dbReference>
<dbReference type="KEGG" id="aup:AsAng_0032320"/>
<dbReference type="EMBL" id="AP026867">
    <property type="protein sequence ID" value="BDS12509.1"/>
    <property type="molecule type" value="Genomic_DNA"/>
</dbReference>
<dbReference type="Gene3D" id="3.90.1150.10">
    <property type="entry name" value="Aspartate Aminotransferase, domain 1"/>
    <property type="match status" value="1"/>
</dbReference>
<dbReference type="InterPro" id="IPR015422">
    <property type="entry name" value="PyrdxlP-dep_Trfase_small"/>
</dbReference>
<protein>
    <submittedName>
        <fullName evidence="7">Methionine aminotransferase</fullName>
    </submittedName>
</protein>
<dbReference type="InterPro" id="IPR004839">
    <property type="entry name" value="Aminotransferase_I/II_large"/>
</dbReference>
<evidence type="ECO:0000256" key="2">
    <source>
        <dbReference type="ARBA" id="ARBA00007441"/>
    </source>
</evidence>
<proteinExistence type="inferred from homology"/>
<organism evidence="7 8">
    <name type="scientific">Aureispira anguillae</name>
    <dbReference type="NCBI Taxonomy" id="2864201"/>
    <lineage>
        <taxon>Bacteria</taxon>
        <taxon>Pseudomonadati</taxon>
        <taxon>Bacteroidota</taxon>
        <taxon>Saprospiria</taxon>
        <taxon>Saprospirales</taxon>
        <taxon>Saprospiraceae</taxon>
        <taxon>Aureispira</taxon>
    </lineage>
</organism>
<evidence type="ECO:0000256" key="5">
    <source>
        <dbReference type="ARBA" id="ARBA00022898"/>
    </source>
</evidence>
<reference evidence="7" key="1">
    <citation type="submission" date="2022-09" db="EMBL/GenBank/DDBJ databases">
        <title>Aureispira anguillicida sp. nov., isolated from Leptocephalus of Japanese eel Anguilla japonica.</title>
        <authorList>
            <person name="Yuasa K."/>
            <person name="Mekata T."/>
            <person name="Ikunari K."/>
        </authorList>
    </citation>
    <scope>NUCLEOTIDE SEQUENCE</scope>
    <source>
        <strain evidence="7">EL160426</strain>
    </source>
</reference>
<evidence type="ECO:0000313" key="7">
    <source>
        <dbReference type="EMBL" id="BDS12509.1"/>
    </source>
</evidence>
<dbReference type="GO" id="GO:0030170">
    <property type="term" value="F:pyridoxal phosphate binding"/>
    <property type="evidence" value="ECO:0007669"/>
    <property type="project" value="InterPro"/>
</dbReference>
<keyword evidence="3 7" id="KW-0032">Aminotransferase</keyword>
<dbReference type="PANTHER" id="PTHR43807:SF20">
    <property type="entry name" value="FI04487P"/>
    <property type="match status" value="1"/>
</dbReference>
<evidence type="ECO:0000256" key="1">
    <source>
        <dbReference type="ARBA" id="ARBA00001933"/>
    </source>
</evidence>
<sequence>MRKYFAMNISSKLPNLGTTIFSVMSALANKHKAINLSQGFPNFDCDERLKNLVSHYVQKGFNQYCPMTGVPILVERLAAKIHGLYQVSYDPYTEINITSGATQAIFSTIHAFIHPNDEVIIVEPAYDCYQPSIQLAGGKVVPYQIKAPDWKINWEEFGQLITSKTRMIILNTPHNPSGSILEDSDYQALQQLVENSNILILSDEVYEHMIYDGKKHCSILSYPALRQRSLAVYSFGKTLHATGWKLGYIVADKALMKEFRKVHQFDVFSSNTPMQYAIADYLEDEQSYLGLPQFFQQKRDFFLDKIQDSPFQFTPSAGTYFQVADYSAISDEPDTEFAKRMTIEYGVAVIPLSVFYHDNLDNKVVRFCFAKTEDVLANAGALIRKIG</sequence>
<comment type="similarity">
    <text evidence="2">Belongs to the class-I pyridoxal-phosphate-dependent aminotransferase family.</text>
</comment>
<evidence type="ECO:0000259" key="6">
    <source>
        <dbReference type="Pfam" id="PF00155"/>
    </source>
</evidence>
<keyword evidence="4" id="KW-0808">Transferase</keyword>